<dbReference type="PANTHER" id="PTHR33798:SF5">
    <property type="entry name" value="FLAVIN REDUCTASE LIKE DOMAIN-CONTAINING PROTEIN"/>
    <property type="match status" value="1"/>
</dbReference>
<organism evidence="6">
    <name type="scientific">Magnaporthiopsis poae (strain ATCC 64411 / 73-15)</name>
    <name type="common">Kentucky bluegrass fungus</name>
    <name type="synonym">Magnaporthe poae</name>
    <dbReference type="NCBI Taxonomy" id="644358"/>
    <lineage>
        <taxon>Eukaryota</taxon>
        <taxon>Fungi</taxon>
        <taxon>Dikarya</taxon>
        <taxon>Ascomycota</taxon>
        <taxon>Pezizomycotina</taxon>
        <taxon>Sordariomycetes</taxon>
        <taxon>Sordariomycetidae</taxon>
        <taxon>Magnaporthales</taxon>
        <taxon>Magnaporthaceae</taxon>
        <taxon>Magnaporthiopsis</taxon>
    </lineage>
</organism>
<dbReference type="Gene3D" id="2.30.110.10">
    <property type="entry name" value="Electron Transport, Fmn-binding Protein, Chain A"/>
    <property type="match status" value="1"/>
</dbReference>
<name>A0A0H2TK94_MAGP6</name>
<evidence type="ECO:0000256" key="4">
    <source>
        <dbReference type="ARBA" id="ARBA00038054"/>
    </source>
</evidence>
<evidence type="ECO:0000256" key="3">
    <source>
        <dbReference type="ARBA" id="ARBA00022643"/>
    </source>
</evidence>
<dbReference type="VEuPathDB" id="FungiDB:MAPG_03362"/>
<dbReference type="PANTHER" id="PTHR33798">
    <property type="entry name" value="FLAVOPROTEIN OXYGENASE"/>
    <property type="match status" value="1"/>
</dbReference>
<keyword evidence="2" id="KW-0285">Flavoprotein</keyword>
<dbReference type="OrthoDB" id="10250990at2759"/>
<dbReference type="EMBL" id="GL876967">
    <property type="protein sequence ID" value="KLU84318.1"/>
    <property type="molecule type" value="Genomic_DNA"/>
</dbReference>
<feature type="region of interest" description="Disordered" evidence="5">
    <location>
        <begin position="1"/>
        <end position="26"/>
    </location>
</feature>
<feature type="compositionally biased region" description="Basic and acidic residues" evidence="5">
    <location>
        <begin position="8"/>
        <end position="26"/>
    </location>
</feature>
<comment type="cofactor">
    <cofactor evidence="1">
        <name>FMN</name>
        <dbReference type="ChEBI" id="CHEBI:58210"/>
    </cofactor>
</comment>
<evidence type="ECO:0000256" key="2">
    <source>
        <dbReference type="ARBA" id="ARBA00022630"/>
    </source>
</evidence>
<dbReference type="AlphaFoldDB" id="A0A0H2TK94"/>
<evidence type="ECO:0000256" key="5">
    <source>
        <dbReference type="SAM" id="MobiDB-lite"/>
    </source>
</evidence>
<evidence type="ECO:0000256" key="1">
    <source>
        <dbReference type="ARBA" id="ARBA00001917"/>
    </source>
</evidence>
<comment type="similarity">
    <text evidence="4">Belongs to the flavoredoxin family.</text>
</comment>
<dbReference type="InterPro" id="IPR012349">
    <property type="entry name" value="Split_barrel_FMN-bd"/>
</dbReference>
<protein>
    <submittedName>
        <fullName evidence="6">Flavoprotein oxygenase</fullName>
    </submittedName>
</protein>
<proteinExistence type="inferred from homology"/>
<feature type="non-terminal residue" evidence="6">
    <location>
        <position position="115"/>
    </location>
</feature>
<keyword evidence="3" id="KW-0288">FMN</keyword>
<gene>
    <name evidence="6" type="ORF">MAPG_03362</name>
</gene>
<reference evidence="6" key="1">
    <citation type="submission" date="2010-05" db="EMBL/GenBank/DDBJ databases">
        <title>The Genome Sequence of Magnaporthe poae strain ATCC 64411.</title>
        <authorList>
            <consortium name="The Broad Institute Genome Sequencing Platform"/>
            <consortium name="Broad Institute Genome Sequencing Center for Infectious Disease"/>
            <person name="Ma L.-J."/>
            <person name="Dead R."/>
            <person name="Young S."/>
            <person name="Zeng Q."/>
            <person name="Koehrsen M."/>
            <person name="Alvarado L."/>
            <person name="Berlin A."/>
            <person name="Chapman S.B."/>
            <person name="Chen Z."/>
            <person name="Freedman E."/>
            <person name="Gellesch M."/>
            <person name="Goldberg J."/>
            <person name="Griggs A."/>
            <person name="Gujja S."/>
            <person name="Heilman E.R."/>
            <person name="Heiman D."/>
            <person name="Hepburn T."/>
            <person name="Howarth C."/>
            <person name="Jen D."/>
            <person name="Larson L."/>
            <person name="Mehta T."/>
            <person name="Neiman D."/>
            <person name="Pearson M."/>
            <person name="Roberts A."/>
            <person name="Saif S."/>
            <person name="Shea T."/>
            <person name="Shenoy N."/>
            <person name="Sisk P."/>
            <person name="Stolte C."/>
            <person name="Sykes S."/>
            <person name="Walk T."/>
            <person name="White J."/>
            <person name="Yandava C."/>
            <person name="Haas B."/>
            <person name="Nusbaum C."/>
            <person name="Birren B."/>
        </authorList>
    </citation>
    <scope>NUCLEOTIDE SEQUENCE</scope>
    <source>
        <strain evidence="6">ATCC 64411</strain>
    </source>
</reference>
<sequence>MSSAAEATRAHEALLKRNPHGDFKAVEASRPPFDAAASVRYTQTPQPGWKYGDGANQLHGPADAIPDHVTFAPYEPGRAAHLNYKLLISAIIPRPIAFVSTVGKPGTGEENLAPF</sequence>
<reference evidence="6" key="2">
    <citation type="submission" date="2011-03" db="EMBL/GenBank/DDBJ databases">
        <title>Annotation of Magnaporthe poae ATCC 64411.</title>
        <authorList>
            <person name="Ma L.-J."/>
            <person name="Dead R."/>
            <person name="Young S.K."/>
            <person name="Zeng Q."/>
            <person name="Gargeya S."/>
            <person name="Fitzgerald M."/>
            <person name="Haas B."/>
            <person name="Abouelleil A."/>
            <person name="Alvarado L."/>
            <person name="Arachchi H.M."/>
            <person name="Berlin A."/>
            <person name="Brown A."/>
            <person name="Chapman S.B."/>
            <person name="Chen Z."/>
            <person name="Dunbar C."/>
            <person name="Freedman E."/>
            <person name="Gearin G."/>
            <person name="Gellesch M."/>
            <person name="Goldberg J."/>
            <person name="Griggs A."/>
            <person name="Gujja S."/>
            <person name="Heiman D."/>
            <person name="Howarth C."/>
            <person name="Larson L."/>
            <person name="Lui A."/>
            <person name="MacDonald P.J.P."/>
            <person name="Mehta T."/>
            <person name="Montmayeur A."/>
            <person name="Murphy C."/>
            <person name="Neiman D."/>
            <person name="Pearson M."/>
            <person name="Priest M."/>
            <person name="Roberts A."/>
            <person name="Saif S."/>
            <person name="Shea T."/>
            <person name="Shenoy N."/>
            <person name="Sisk P."/>
            <person name="Stolte C."/>
            <person name="Sykes S."/>
            <person name="Yandava C."/>
            <person name="Wortman J."/>
            <person name="Nusbaum C."/>
            <person name="Birren B."/>
        </authorList>
    </citation>
    <scope>NUCLEOTIDE SEQUENCE</scope>
    <source>
        <strain evidence="6">ATCC 64411</strain>
    </source>
</reference>
<evidence type="ECO:0000313" key="6">
    <source>
        <dbReference type="EMBL" id="KLU84318.1"/>
    </source>
</evidence>
<accession>A0A0H2TK94</accession>